<gene>
    <name evidence="13" type="ORF">GLOTRDRAFT_33496</name>
</gene>
<accession>S7S158</accession>
<dbReference type="GO" id="GO:0030148">
    <property type="term" value="P:sphingolipid biosynthetic process"/>
    <property type="evidence" value="ECO:0007669"/>
    <property type="project" value="InterPro"/>
</dbReference>
<evidence type="ECO:0000313" key="13">
    <source>
        <dbReference type="EMBL" id="EPQ59459.1"/>
    </source>
</evidence>
<dbReference type="STRING" id="670483.S7S158"/>
<dbReference type="Proteomes" id="UP000030669">
    <property type="component" value="Unassembled WGS sequence"/>
</dbReference>
<keyword evidence="6" id="KW-0746">Sphingolipid metabolism</keyword>
<dbReference type="SUPFAM" id="SSF51735">
    <property type="entry name" value="NAD(P)-binding Rossmann-fold domains"/>
    <property type="match status" value="1"/>
</dbReference>
<dbReference type="GO" id="GO:0006666">
    <property type="term" value="P:3-keto-sphinganine metabolic process"/>
    <property type="evidence" value="ECO:0007669"/>
    <property type="project" value="InterPro"/>
</dbReference>
<evidence type="ECO:0000256" key="9">
    <source>
        <dbReference type="ARBA" id="ARBA00026112"/>
    </source>
</evidence>
<dbReference type="InterPro" id="IPR036291">
    <property type="entry name" value="NAD(P)-bd_dom_sf"/>
</dbReference>
<keyword evidence="5" id="KW-0521">NADP</keyword>
<keyword evidence="12" id="KW-0812">Transmembrane</keyword>
<protein>
    <recommendedName>
        <fullName evidence="9">3-dehydrosphinganine reductase</fullName>
        <ecNumber evidence="9">1.1.1.102</ecNumber>
    </recommendedName>
</protein>
<keyword evidence="12" id="KW-1133">Transmembrane helix</keyword>
<dbReference type="PANTHER" id="PTHR43550:SF3">
    <property type="entry name" value="3-KETODIHYDROSPHINGOSINE REDUCTASE"/>
    <property type="match status" value="1"/>
</dbReference>
<dbReference type="OMA" id="PRQWGFF"/>
<evidence type="ECO:0000256" key="8">
    <source>
        <dbReference type="ARBA" id="ARBA00023098"/>
    </source>
</evidence>
<dbReference type="GeneID" id="19305501"/>
<dbReference type="Gene3D" id="3.40.50.720">
    <property type="entry name" value="NAD(P)-binding Rossmann-like Domain"/>
    <property type="match status" value="1"/>
</dbReference>
<evidence type="ECO:0000256" key="5">
    <source>
        <dbReference type="ARBA" id="ARBA00022857"/>
    </source>
</evidence>
<dbReference type="PRINTS" id="PR00081">
    <property type="entry name" value="GDHRDH"/>
</dbReference>
<comment type="pathway">
    <text evidence="2">Lipid metabolism; sphingolipid metabolism.</text>
</comment>
<comment type="function">
    <text evidence="10">Catalyzes the reduction of 3'-oxosphinganine (3-ketodihydrosphingosine/KDS) to sphinganine (dihydrosphingosine/DHS), the second step of de novo sphingolipid biosynthesis.</text>
</comment>
<dbReference type="RefSeq" id="XP_007861705.1">
    <property type="nucleotide sequence ID" value="XM_007863514.1"/>
</dbReference>
<comment type="pathway">
    <text evidence="3">Sphingolipid metabolism.</text>
</comment>
<keyword evidence="8" id="KW-0443">Lipid metabolism</keyword>
<name>S7S158_GLOTA</name>
<dbReference type="InterPro" id="IPR045022">
    <property type="entry name" value="KDSR-like"/>
</dbReference>
<evidence type="ECO:0000256" key="10">
    <source>
        <dbReference type="ARBA" id="ARBA00044737"/>
    </source>
</evidence>
<dbReference type="AlphaFoldDB" id="S7S158"/>
<dbReference type="HOGENOM" id="CLU_010194_3_0_1"/>
<dbReference type="eggNOG" id="KOG1210">
    <property type="taxonomic scope" value="Eukaryota"/>
</dbReference>
<evidence type="ECO:0000256" key="4">
    <source>
        <dbReference type="ARBA" id="ARBA00022824"/>
    </source>
</evidence>
<comment type="catalytic activity">
    <reaction evidence="11">
        <text>sphinganine + NADP(+) = 3-oxosphinganine + NADPH + H(+)</text>
        <dbReference type="Rhea" id="RHEA:22640"/>
        <dbReference type="ChEBI" id="CHEBI:15378"/>
        <dbReference type="ChEBI" id="CHEBI:57783"/>
        <dbReference type="ChEBI" id="CHEBI:57817"/>
        <dbReference type="ChEBI" id="CHEBI:58299"/>
        <dbReference type="ChEBI" id="CHEBI:58349"/>
        <dbReference type="EC" id="1.1.1.102"/>
    </reaction>
    <physiologicalReaction direction="right-to-left" evidence="11">
        <dbReference type="Rhea" id="RHEA:22642"/>
    </physiologicalReaction>
</comment>
<comment type="subcellular location">
    <subcellularLocation>
        <location evidence="1">Endoplasmic reticulum</location>
    </subcellularLocation>
</comment>
<dbReference type="Pfam" id="PF00106">
    <property type="entry name" value="adh_short"/>
    <property type="match status" value="1"/>
</dbReference>
<evidence type="ECO:0000256" key="1">
    <source>
        <dbReference type="ARBA" id="ARBA00004240"/>
    </source>
</evidence>
<dbReference type="OrthoDB" id="10267115at2759"/>
<dbReference type="KEGG" id="gtr:GLOTRDRAFT_33496"/>
<dbReference type="GO" id="GO:0005789">
    <property type="term" value="C:endoplasmic reticulum membrane"/>
    <property type="evidence" value="ECO:0007669"/>
    <property type="project" value="TreeGrafter"/>
</dbReference>
<dbReference type="EC" id="1.1.1.102" evidence="9"/>
<dbReference type="EMBL" id="KB469297">
    <property type="protein sequence ID" value="EPQ59459.1"/>
    <property type="molecule type" value="Genomic_DNA"/>
</dbReference>
<dbReference type="GO" id="GO:0047560">
    <property type="term" value="F:3-dehydrosphinganine reductase activity"/>
    <property type="evidence" value="ECO:0007669"/>
    <property type="project" value="UniProtKB-EC"/>
</dbReference>
<evidence type="ECO:0000256" key="12">
    <source>
        <dbReference type="SAM" id="Phobius"/>
    </source>
</evidence>
<sequence>MLTSKKWDPRGKHCYVTGGSAGLGLALAILLTRKGADVSIVARHKGRLGKALELMEAERQTPNQVLRSFSCSLNDATEAWDALEAACKAHGGRCPDAIFLCAGTSTPGFFVEESEESLRRGMDNTYWAGAWTALAAAKRMVRHKAKGKIVFVSSVLAYMSIIGYASYSPGKFALRGLAETLRSELLLYPIDVHIFFPGTIYSPGYENENKTKPKVTLKIEETDDGLHPEQAAAVLLKGVQKDYFHISPDFIGNVFRTTTKGATPLNNVLIDWVYALIGWIALPVWRWTVDKAVKEHRKEHAAYLEERGFFQEDVVGTNGHVEASPGA</sequence>
<dbReference type="CDD" id="cd08939">
    <property type="entry name" value="KDSR-like_SDR_c"/>
    <property type="match status" value="1"/>
</dbReference>
<evidence type="ECO:0000256" key="2">
    <source>
        <dbReference type="ARBA" id="ARBA00004760"/>
    </source>
</evidence>
<evidence type="ECO:0000256" key="11">
    <source>
        <dbReference type="ARBA" id="ARBA00048930"/>
    </source>
</evidence>
<evidence type="ECO:0000256" key="6">
    <source>
        <dbReference type="ARBA" id="ARBA00022919"/>
    </source>
</evidence>
<evidence type="ECO:0000256" key="7">
    <source>
        <dbReference type="ARBA" id="ARBA00023002"/>
    </source>
</evidence>
<evidence type="ECO:0000313" key="14">
    <source>
        <dbReference type="Proteomes" id="UP000030669"/>
    </source>
</evidence>
<dbReference type="PANTHER" id="PTHR43550">
    <property type="entry name" value="3-KETODIHYDROSPHINGOSINE REDUCTASE"/>
    <property type="match status" value="1"/>
</dbReference>
<evidence type="ECO:0000256" key="3">
    <source>
        <dbReference type="ARBA" id="ARBA00004991"/>
    </source>
</evidence>
<dbReference type="FunFam" id="3.40.50.720:FF:000468">
    <property type="entry name" value="Short-chain dehydrogenase, putative"/>
    <property type="match status" value="1"/>
</dbReference>
<keyword evidence="7" id="KW-0560">Oxidoreductase</keyword>
<keyword evidence="14" id="KW-1185">Reference proteome</keyword>
<feature type="transmembrane region" description="Helical" evidence="12">
    <location>
        <begin position="149"/>
        <end position="167"/>
    </location>
</feature>
<organism evidence="13 14">
    <name type="scientific">Gloeophyllum trabeum (strain ATCC 11539 / FP-39264 / Madison 617)</name>
    <name type="common">Brown rot fungus</name>
    <dbReference type="NCBI Taxonomy" id="670483"/>
    <lineage>
        <taxon>Eukaryota</taxon>
        <taxon>Fungi</taxon>
        <taxon>Dikarya</taxon>
        <taxon>Basidiomycota</taxon>
        <taxon>Agaricomycotina</taxon>
        <taxon>Agaricomycetes</taxon>
        <taxon>Gloeophyllales</taxon>
        <taxon>Gloeophyllaceae</taxon>
        <taxon>Gloeophyllum</taxon>
    </lineage>
</organism>
<proteinExistence type="predicted"/>
<keyword evidence="12" id="KW-0472">Membrane</keyword>
<reference evidence="13 14" key="1">
    <citation type="journal article" date="2012" name="Science">
        <title>The Paleozoic origin of enzymatic lignin decomposition reconstructed from 31 fungal genomes.</title>
        <authorList>
            <person name="Floudas D."/>
            <person name="Binder M."/>
            <person name="Riley R."/>
            <person name="Barry K."/>
            <person name="Blanchette R.A."/>
            <person name="Henrissat B."/>
            <person name="Martinez A.T."/>
            <person name="Otillar R."/>
            <person name="Spatafora J.W."/>
            <person name="Yadav J.S."/>
            <person name="Aerts A."/>
            <person name="Benoit I."/>
            <person name="Boyd A."/>
            <person name="Carlson A."/>
            <person name="Copeland A."/>
            <person name="Coutinho P.M."/>
            <person name="de Vries R.P."/>
            <person name="Ferreira P."/>
            <person name="Findley K."/>
            <person name="Foster B."/>
            <person name="Gaskell J."/>
            <person name="Glotzer D."/>
            <person name="Gorecki P."/>
            <person name="Heitman J."/>
            <person name="Hesse C."/>
            <person name="Hori C."/>
            <person name="Igarashi K."/>
            <person name="Jurgens J.A."/>
            <person name="Kallen N."/>
            <person name="Kersten P."/>
            <person name="Kohler A."/>
            <person name="Kuees U."/>
            <person name="Kumar T.K.A."/>
            <person name="Kuo A."/>
            <person name="LaButti K."/>
            <person name="Larrondo L.F."/>
            <person name="Lindquist E."/>
            <person name="Ling A."/>
            <person name="Lombard V."/>
            <person name="Lucas S."/>
            <person name="Lundell T."/>
            <person name="Martin R."/>
            <person name="McLaughlin D.J."/>
            <person name="Morgenstern I."/>
            <person name="Morin E."/>
            <person name="Murat C."/>
            <person name="Nagy L.G."/>
            <person name="Nolan M."/>
            <person name="Ohm R.A."/>
            <person name="Patyshakuliyeva A."/>
            <person name="Rokas A."/>
            <person name="Ruiz-Duenas F.J."/>
            <person name="Sabat G."/>
            <person name="Salamov A."/>
            <person name="Samejima M."/>
            <person name="Schmutz J."/>
            <person name="Slot J.C."/>
            <person name="St John F."/>
            <person name="Stenlid J."/>
            <person name="Sun H."/>
            <person name="Sun S."/>
            <person name="Syed K."/>
            <person name="Tsang A."/>
            <person name="Wiebenga A."/>
            <person name="Young D."/>
            <person name="Pisabarro A."/>
            <person name="Eastwood D.C."/>
            <person name="Martin F."/>
            <person name="Cullen D."/>
            <person name="Grigoriev I.V."/>
            <person name="Hibbett D.S."/>
        </authorList>
    </citation>
    <scope>NUCLEOTIDE SEQUENCE [LARGE SCALE GENOMIC DNA]</scope>
    <source>
        <strain evidence="13 14">ATCC 11539</strain>
    </source>
</reference>
<keyword evidence="4" id="KW-0256">Endoplasmic reticulum</keyword>
<dbReference type="InterPro" id="IPR002347">
    <property type="entry name" value="SDR_fam"/>
</dbReference>